<dbReference type="PANTHER" id="PTHR42831">
    <property type="entry name" value="FE-S PROTEIN MATURATION AUXILIARY FACTOR YITW"/>
    <property type="match status" value="1"/>
</dbReference>
<reference evidence="2" key="1">
    <citation type="submission" date="2020-05" db="EMBL/GenBank/DDBJ databases">
        <authorList>
            <person name="Chiriac C."/>
            <person name="Salcher M."/>
            <person name="Ghai R."/>
            <person name="Kavagutti S V."/>
        </authorList>
    </citation>
    <scope>NUCLEOTIDE SEQUENCE</scope>
</reference>
<evidence type="ECO:0000313" key="3">
    <source>
        <dbReference type="EMBL" id="CAB4941432.1"/>
    </source>
</evidence>
<dbReference type="Pfam" id="PF01883">
    <property type="entry name" value="FeS_assembly_P"/>
    <property type="match status" value="1"/>
</dbReference>
<name>A0A6J7BK86_9ZZZZ</name>
<organism evidence="2">
    <name type="scientific">freshwater metagenome</name>
    <dbReference type="NCBI Taxonomy" id="449393"/>
    <lineage>
        <taxon>unclassified sequences</taxon>
        <taxon>metagenomes</taxon>
        <taxon>ecological metagenomes</taxon>
    </lineage>
</organism>
<proteinExistence type="predicted"/>
<evidence type="ECO:0000313" key="2">
    <source>
        <dbReference type="EMBL" id="CAB4846042.1"/>
    </source>
</evidence>
<feature type="domain" description="MIP18 family-like" evidence="1">
    <location>
        <begin position="13"/>
        <end position="87"/>
    </location>
</feature>
<dbReference type="SUPFAM" id="SSF117916">
    <property type="entry name" value="Fe-S cluster assembly (FSCA) domain-like"/>
    <property type="match status" value="1"/>
</dbReference>
<dbReference type="EMBL" id="CAFBIZ010000004">
    <property type="protein sequence ID" value="CAB4846042.1"/>
    <property type="molecule type" value="Genomic_DNA"/>
</dbReference>
<dbReference type="InterPro" id="IPR002744">
    <property type="entry name" value="MIP18-like"/>
</dbReference>
<evidence type="ECO:0000259" key="1">
    <source>
        <dbReference type="Pfam" id="PF01883"/>
    </source>
</evidence>
<dbReference type="EMBL" id="CAFBPU010000033">
    <property type="protein sequence ID" value="CAB5035950.1"/>
    <property type="molecule type" value="Genomic_DNA"/>
</dbReference>
<dbReference type="PANTHER" id="PTHR42831:SF1">
    <property type="entry name" value="FE-S PROTEIN MATURATION AUXILIARY FACTOR YITW"/>
    <property type="match status" value="1"/>
</dbReference>
<evidence type="ECO:0000313" key="4">
    <source>
        <dbReference type="EMBL" id="CAB5035950.1"/>
    </source>
</evidence>
<accession>A0A6J7BK86</accession>
<gene>
    <name evidence="2" type="ORF">UFOPK3268_00065</name>
    <name evidence="3" type="ORF">UFOPK3752_01092</name>
    <name evidence="4" type="ORF">UFOPK4150_01573</name>
</gene>
<sequence>MNFAERGSLMWNEIESAINSIPDPCSVAAHSPMGLVEMGLLEKLEIDDGGEVTVRLRLTSPTCLQVGYFSHEITERVGVLEGVTSVVVTNDLGLDWTPDMIAPKAAAARHLKLLSMGATR</sequence>
<dbReference type="Gene3D" id="3.30.300.130">
    <property type="entry name" value="Fe-S cluster assembly (FSCA)"/>
    <property type="match status" value="1"/>
</dbReference>
<protein>
    <submittedName>
        <fullName evidence="2">Unannotated protein</fullName>
    </submittedName>
</protein>
<dbReference type="InterPro" id="IPR052339">
    <property type="entry name" value="Fe-S_Maturation_MIP18"/>
</dbReference>
<dbReference type="EMBL" id="CAFBND010000036">
    <property type="protein sequence ID" value="CAB4941432.1"/>
    <property type="molecule type" value="Genomic_DNA"/>
</dbReference>
<dbReference type="AlphaFoldDB" id="A0A6J7BK86"/>
<dbReference type="InterPro" id="IPR034904">
    <property type="entry name" value="FSCA_dom_sf"/>
</dbReference>